<dbReference type="PANTHER" id="PTHR38166">
    <property type="entry name" value="C2H2-TYPE DOMAIN-CONTAINING PROTEIN-RELATED"/>
    <property type="match status" value="1"/>
</dbReference>
<comment type="caution">
    <text evidence="2">The sequence shown here is derived from an EMBL/GenBank/DDBJ whole genome shotgun (WGS) entry which is preliminary data.</text>
</comment>
<evidence type="ECO:0000313" key="3">
    <source>
        <dbReference type="Proteomes" id="UP000319257"/>
    </source>
</evidence>
<feature type="region of interest" description="Disordered" evidence="1">
    <location>
        <begin position="275"/>
        <end position="298"/>
    </location>
</feature>
<protein>
    <submittedName>
        <fullName evidence="2">Uncharacterized protein</fullName>
    </submittedName>
</protein>
<dbReference type="OrthoDB" id="4161727at2759"/>
<dbReference type="RefSeq" id="XP_030990570.1">
    <property type="nucleotide sequence ID" value="XM_031144668.1"/>
</dbReference>
<dbReference type="STRING" id="1093900.A0A507AV91"/>
<feature type="region of interest" description="Disordered" evidence="1">
    <location>
        <begin position="52"/>
        <end position="173"/>
    </location>
</feature>
<evidence type="ECO:0000313" key="2">
    <source>
        <dbReference type="EMBL" id="TPX08859.1"/>
    </source>
</evidence>
<proteinExistence type="predicted"/>
<feature type="compositionally biased region" description="Basic and acidic residues" evidence="1">
    <location>
        <begin position="128"/>
        <end position="140"/>
    </location>
</feature>
<evidence type="ECO:0000256" key="1">
    <source>
        <dbReference type="SAM" id="MobiDB-lite"/>
    </source>
</evidence>
<organism evidence="2 3">
    <name type="scientific">Thyridium curvatum</name>
    <dbReference type="NCBI Taxonomy" id="1093900"/>
    <lineage>
        <taxon>Eukaryota</taxon>
        <taxon>Fungi</taxon>
        <taxon>Dikarya</taxon>
        <taxon>Ascomycota</taxon>
        <taxon>Pezizomycotina</taxon>
        <taxon>Sordariomycetes</taxon>
        <taxon>Sordariomycetidae</taxon>
        <taxon>Thyridiales</taxon>
        <taxon>Thyridiaceae</taxon>
        <taxon>Thyridium</taxon>
    </lineage>
</organism>
<feature type="compositionally biased region" description="Acidic residues" evidence="1">
    <location>
        <begin position="98"/>
        <end position="109"/>
    </location>
</feature>
<dbReference type="AlphaFoldDB" id="A0A507AV91"/>
<feature type="compositionally biased region" description="Polar residues" evidence="1">
    <location>
        <begin position="13"/>
        <end position="23"/>
    </location>
</feature>
<sequence length="372" mass="41819">MDSSLGAKGNAITKKTSTSSQALLNKKKEIVDKIMVEVFTPLFNQWLDQACRPRTHGCDGHDSTSTGSDRSNDSGRGGGAPQRPPGGQKRRLRKDDQDDRTEEDDDDDNDGRRGRGRGKRSRTDEEEIFKNDDGLKEHQRSKTPCPLKTEKPHDGFNKAQEKQLKSRQRPGANEIQKWEDMYRILFPEDLIPSPYYDGQYSEDPDAEDGSKSHYAKLENFLRRQLPPIIRSKLEQEVERELNCVEDIMKDKAVQIFQNTTLQLLQLARGGFQEASNSVPNIDGEPGPSESALPPSFDTSVLGDPDLGELFSSEFTFDNFYNFPMGQAGFEEGVTDLAYEPTSNACSRDSYGRCPATECEPLRTRKTHAPVFT</sequence>
<accession>A0A507AV91</accession>
<dbReference type="GeneID" id="41977124"/>
<keyword evidence="3" id="KW-1185">Reference proteome</keyword>
<dbReference type="PANTHER" id="PTHR38166:SF1">
    <property type="entry name" value="C2H2-TYPE DOMAIN-CONTAINING PROTEIN"/>
    <property type="match status" value="1"/>
</dbReference>
<dbReference type="EMBL" id="SKBQ01000072">
    <property type="protein sequence ID" value="TPX08859.1"/>
    <property type="molecule type" value="Genomic_DNA"/>
</dbReference>
<name>A0A507AV91_9PEZI</name>
<gene>
    <name evidence="2" type="ORF">E0L32_009677</name>
</gene>
<dbReference type="Proteomes" id="UP000319257">
    <property type="component" value="Unassembled WGS sequence"/>
</dbReference>
<dbReference type="InParanoid" id="A0A507AV91"/>
<reference evidence="2 3" key="1">
    <citation type="submission" date="2019-06" db="EMBL/GenBank/DDBJ databases">
        <title>Draft genome sequence of the filamentous fungus Phialemoniopsis curvata isolated from diesel fuel.</title>
        <authorList>
            <person name="Varaljay V.A."/>
            <person name="Lyon W.J."/>
            <person name="Crouch A.L."/>
            <person name="Drake C.E."/>
            <person name="Hollomon J.M."/>
            <person name="Nadeau L.J."/>
            <person name="Nunn H.S."/>
            <person name="Stevenson B.S."/>
            <person name="Bojanowski C.L."/>
            <person name="Crookes-Goodson W.J."/>
        </authorList>
    </citation>
    <scope>NUCLEOTIDE SEQUENCE [LARGE SCALE GENOMIC DNA]</scope>
    <source>
        <strain evidence="2 3">D216</strain>
    </source>
</reference>
<feature type="compositionally biased region" description="Basic and acidic residues" evidence="1">
    <location>
        <begin position="148"/>
        <end position="164"/>
    </location>
</feature>
<feature type="region of interest" description="Disordered" evidence="1">
    <location>
        <begin position="1"/>
        <end position="25"/>
    </location>
</feature>